<dbReference type="Pfam" id="PF13229">
    <property type="entry name" value="Beta_helix"/>
    <property type="match status" value="1"/>
</dbReference>
<dbReference type="SUPFAM" id="SSF51126">
    <property type="entry name" value="Pectin lyase-like"/>
    <property type="match status" value="1"/>
</dbReference>
<accession>A0A0F9EG51</accession>
<gene>
    <name evidence="2" type="ORF">LCGC14_2430180</name>
</gene>
<dbReference type="Gene3D" id="2.160.20.10">
    <property type="entry name" value="Single-stranded right-handed beta-helix, Pectin lyase-like"/>
    <property type="match status" value="1"/>
</dbReference>
<protein>
    <recommendedName>
        <fullName evidence="1">Right handed beta helix domain-containing protein</fullName>
    </recommendedName>
</protein>
<name>A0A0F9EG51_9ZZZZ</name>
<dbReference type="InterPro" id="IPR039448">
    <property type="entry name" value="Beta_helix"/>
</dbReference>
<dbReference type="InterPro" id="IPR011050">
    <property type="entry name" value="Pectin_lyase_fold/virulence"/>
</dbReference>
<sequence length="142" mass="15570">MGGISLFKGDSTTVDSNTVISNDLFGVVSGMGNGHIIKNNNIFNHSNGIYLYKSIFSSVAGNKITNTTEFGIIAQYNSNFNTIINNTLLNNYFLIGLGDDCSNNNISNNSANHVLVIDRTYGPPPFSEEELEELNRLYFSSE</sequence>
<comment type="caution">
    <text evidence="2">The sequence shown here is derived from an EMBL/GenBank/DDBJ whole genome shotgun (WGS) entry which is preliminary data.</text>
</comment>
<organism evidence="2">
    <name type="scientific">marine sediment metagenome</name>
    <dbReference type="NCBI Taxonomy" id="412755"/>
    <lineage>
        <taxon>unclassified sequences</taxon>
        <taxon>metagenomes</taxon>
        <taxon>ecological metagenomes</taxon>
    </lineage>
</organism>
<evidence type="ECO:0000313" key="2">
    <source>
        <dbReference type="EMBL" id="KKL22958.1"/>
    </source>
</evidence>
<dbReference type="AlphaFoldDB" id="A0A0F9EG51"/>
<dbReference type="NCBIfam" id="TIGR03804">
    <property type="entry name" value="para_beta_helix"/>
    <property type="match status" value="1"/>
</dbReference>
<evidence type="ECO:0000259" key="1">
    <source>
        <dbReference type="Pfam" id="PF13229"/>
    </source>
</evidence>
<dbReference type="EMBL" id="LAZR01037150">
    <property type="protein sequence ID" value="KKL22958.1"/>
    <property type="molecule type" value="Genomic_DNA"/>
</dbReference>
<dbReference type="InterPro" id="IPR022441">
    <property type="entry name" value="Para_beta_helix_rpt-2"/>
</dbReference>
<reference evidence="2" key="1">
    <citation type="journal article" date="2015" name="Nature">
        <title>Complex archaea that bridge the gap between prokaryotes and eukaryotes.</title>
        <authorList>
            <person name="Spang A."/>
            <person name="Saw J.H."/>
            <person name="Jorgensen S.L."/>
            <person name="Zaremba-Niedzwiedzka K."/>
            <person name="Martijn J."/>
            <person name="Lind A.E."/>
            <person name="van Eijk R."/>
            <person name="Schleper C."/>
            <person name="Guy L."/>
            <person name="Ettema T.J."/>
        </authorList>
    </citation>
    <scope>NUCLEOTIDE SEQUENCE</scope>
</reference>
<feature type="domain" description="Right handed beta helix" evidence="1">
    <location>
        <begin position="3"/>
        <end position="112"/>
    </location>
</feature>
<dbReference type="InterPro" id="IPR012334">
    <property type="entry name" value="Pectin_lyas_fold"/>
</dbReference>
<proteinExistence type="predicted"/>